<sequence length="106" mass="12259">MLKVGIGGGNIGDFRRFYRGQNYRLILERNKNRAGDFMKVLKIQKGAVKNIIVPGEFHLSGWKSFLECLDNIFNSNRKAAAYDQFPPNKVMCFRARQPETTFQNQE</sequence>
<dbReference type="AlphaFoldDB" id="A0AA88DVI0"/>
<organism evidence="1 2">
    <name type="scientific">Ficus carica</name>
    <name type="common">Common fig</name>
    <dbReference type="NCBI Taxonomy" id="3494"/>
    <lineage>
        <taxon>Eukaryota</taxon>
        <taxon>Viridiplantae</taxon>
        <taxon>Streptophyta</taxon>
        <taxon>Embryophyta</taxon>
        <taxon>Tracheophyta</taxon>
        <taxon>Spermatophyta</taxon>
        <taxon>Magnoliopsida</taxon>
        <taxon>eudicotyledons</taxon>
        <taxon>Gunneridae</taxon>
        <taxon>Pentapetalae</taxon>
        <taxon>rosids</taxon>
        <taxon>fabids</taxon>
        <taxon>Rosales</taxon>
        <taxon>Moraceae</taxon>
        <taxon>Ficeae</taxon>
        <taxon>Ficus</taxon>
    </lineage>
</organism>
<name>A0AA88DVI0_FICCA</name>
<comment type="caution">
    <text evidence="1">The sequence shown here is derived from an EMBL/GenBank/DDBJ whole genome shotgun (WGS) entry which is preliminary data.</text>
</comment>
<dbReference type="EMBL" id="BTGU01000132">
    <property type="protein sequence ID" value="GMN62670.1"/>
    <property type="molecule type" value="Genomic_DNA"/>
</dbReference>
<accession>A0AA88DVI0</accession>
<reference evidence="1" key="1">
    <citation type="submission" date="2023-07" db="EMBL/GenBank/DDBJ databases">
        <title>draft genome sequence of fig (Ficus carica).</title>
        <authorList>
            <person name="Takahashi T."/>
            <person name="Nishimura K."/>
        </authorList>
    </citation>
    <scope>NUCLEOTIDE SEQUENCE</scope>
</reference>
<dbReference type="Proteomes" id="UP001187192">
    <property type="component" value="Unassembled WGS sequence"/>
</dbReference>
<protein>
    <submittedName>
        <fullName evidence="1">Uncharacterized protein</fullName>
    </submittedName>
</protein>
<evidence type="ECO:0000313" key="2">
    <source>
        <dbReference type="Proteomes" id="UP001187192"/>
    </source>
</evidence>
<evidence type="ECO:0000313" key="1">
    <source>
        <dbReference type="EMBL" id="GMN62670.1"/>
    </source>
</evidence>
<gene>
    <name evidence="1" type="ORF">TIFTF001_031748</name>
</gene>
<dbReference type="Gramene" id="FCD_00023993-RA">
    <property type="protein sequence ID" value="FCD_00023993-RA:cds"/>
    <property type="gene ID" value="FCD_00023993"/>
</dbReference>
<keyword evidence="2" id="KW-1185">Reference proteome</keyword>
<proteinExistence type="predicted"/>